<evidence type="ECO:0000313" key="2">
    <source>
        <dbReference type="EMBL" id="MBK9981096.1"/>
    </source>
</evidence>
<sequence>MKTVQSKNILFCLLLLLPTLTFAGEIFGTLKKDGKPLAKQEVKFVQGTTLIGTATTDEKGYFSFVAKPIGKLSLQLPGYEGATFDVFSTNNSSGYTLSLVKEGDKWALKKQ</sequence>
<protein>
    <submittedName>
        <fullName evidence="2">Carboxypeptidase regulatory-like domain-containing protein</fullName>
    </submittedName>
</protein>
<keyword evidence="1" id="KW-0732">Signal</keyword>
<feature type="chain" id="PRO_5038715363" evidence="1">
    <location>
        <begin position="24"/>
        <end position="111"/>
    </location>
</feature>
<dbReference type="InterPro" id="IPR008969">
    <property type="entry name" value="CarboxyPept-like_regulatory"/>
</dbReference>
<comment type="caution">
    <text evidence="2">The sequence shown here is derived from an EMBL/GenBank/DDBJ whole genome shotgun (WGS) entry which is preliminary data.</text>
</comment>
<dbReference type="Proteomes" id="UP000808337">
    <property type="component" value="Unassembled WGS sequence"/>
</dbReference>
<gene>
    <name evidence="2" type="ORF">IPP15_01495</name>
</gene>
<proteinExistence type="predicted"/>
<dbReference type="SUPFAM" id="SSF49464">
    <property type="entry name" value="Carboxypeptidase regulatory domain-like"/>
    <property type="match status" value="1"/>
</dbReference>
<evidence type="ECO:0000256" key="1">
    <source>
        <dbReference type="SAM" id="SignalP"/>
    </source>
</evidence>
<keyword evidence="2" id="KW-0378">Hydrolase</keyword>
<dbReference type="EMBL" id="JADKGY010000001">
    <property type="protein sequence ID" value="MBK9981096.1"/>
    <property type="molecule type" value="Genomic_DNA"/>
</dbReference>
<evidence type="ECO:0000313" key="3">
    <source>
        <dbReference type="Proteomes" id="UP000808337"/>
    </source>
</evidence>
<keyword evidence="2" id="KW-0121">Carboxypeptidase</keyword>
<accession>A0A9D7SSB5</accession>
<name>A0A9D7SSB5_9BACT</name>
<reference evidence="2 3" key="1">
    <citation type="submission" date="2020-10" db="EMBL/GenBank/DDBJ databases">
        <title>Connecting structure to function with the recovery of over 1000 high-quality activated sludge metagenome-assembled genomes encoding full-length rRNA genes using long-read sequencing.</title>
        <authorList>
            <person name="Singleton C.M."/>
            <person name="Petriglieri F."/>
            <person name="Kristensen J.M."/>
            <person name="Kirkegaard R.H."/>
            <person name="Michaelsen T.Y."/>
            <person name="Andersen M.H."/>
            <person name="Karst S.M."/>
            <person name="Dueholm M.S."/>
            <person name="Nielsen P.H."/>
            <person name="Albertsen M."/>
        </authorList>
    </citation>
    <scope>NUCLEOTIDE SEQUENCE [LARGE SCALE GENOMIC DNA]</scope>
    <source>
        <strain evidence="2">Ribe_18-Q3-R11-54_MAXAC.273</strain>
    </source>
</reference>
<dbReference type="GO" id="GO:0004180">
    <property type="term" value="F:carboxypeptidase activity"/>
    <property type="evidence" value="ECO:0007669"/>
    <property type="project" value="UniProtKB-KW"/>
</dbReference>
<feature type="signal peptide" evidence="1">
    <location>
        <begin position="1"/>
        <end position="23"/>
    </location>
</feature>
<organism evidence="2 3">
    <name type="scientific">Candidatus Opimibacter skivensis</name>
    <dbReference type="NCBI Taxonomy" id="2982028"/>
    <lineage>
        <taxon>Bacteria</taxon>
        <taxon>Pseudomonadati</taxon>
        <taxon>Bacteroidota</taxon>
        <taxon>Saprospiria</taxon>
        <taxon>Saprospirales</taxon>
        <taxon>Saprospiraceae</taxon>
        <taxon>Candidatus Opimibacter</taxon>
    </lineage>
</organism>
<keyword evidence="2" id="KW-0645">Protease</keyword>
<dbReference type="AlphaFoldDB" id="A0A9D7SSB5"/>